<dbReference type="EMBL" id="JAGGMS010000001">
    <property type="protein sequence ID" value="MBP2185550.1"/>
    <property type="molecule type" value="Genomic_DNA"/>
</dbReference>
<dbReference type="Proteomes" id="UP000741013">
    <property type="component" value="Unassembled WGS sequence"/>
</dbReference>
<proteinExistence type="predicted"/>
<organism evidence="2 3">
    <name type="scientific">Amycolatopsis magusensis</name>
    <dbReference type="NCBI Taxonomy" id="882444"/>
    <lineage>
        <taxon>Bacteria</taxon>
        <taxon>Bacillati</taxon>
        <taxon>Actinomycetota</taxon>
        <taxon>Actinomycetes</taxon>
        <taxon>Pseudonocardiales</taxon>
        <taxon>Pseudonocardiaceae</taxon>
        <taxon>Amycolatopsis</taxon>
    </lineage>
</organism>
<evidence type="ECO:0000313" key="3">
    <source>
        <dbReference type="Proteomes" id="UP000741013"/>
    </source>
</evidence>
<feature type="region of interest" description="Disordered" evidence="1">
    <location>
        <begin position="19"/>
        <end position="45"/>
    </location>
</feature>
<evidence type="ECO:0000313" key="2">
    <source>
        <dbReference type="EMBL" id="MBP2185550.1"/>
    </source>
</evidence>
<comment type="caution">
    <text evidence="2">The sequence shown here is derived from an EMBL/GenBank/DDBJ whole genome shotgun (WGS) entry which is preliminary data.</text>
</comment>
<evidence type="ECO:0000256" key="1">
    <source>
        <dbReference type="SAM" id="MobiDB-lite"/>
    </source>
</evidence>
<keyword evidence="3" id="KW-1185">Reference proteome</keyword>
<protein>
    <submittedName>
        <fullName evidence="2">Uncharacterized protein</fullName>
    </submittedName>
</protein>
<reference evidence="2 3" key="1">
    <citation type="submission" date="2021-03" db="EMBL/GenBank/DDBJ databases">
        <title>Sequencing the genomes of 1000 actinobacteria strains.</title>
        <authorList>
            <person name="Klenk H.-P."/>
        </authorList>
    </citation>
    <scope>NUCLEOTIDE SEQUENCE [LARGE SCALE GENOMIC DNA]</scope>
    <source>
        <strain evidence="2 3">DSM 45510</strain>
    </source>
</reference>
<feature type="compositionally biased region" description="Polar residues" evidence="1">
    <location>
        <begin position="19"/>
        <end position="28"/>
    </location>
</feature>
<name>A0ABS4Q1J9_9PSEU</name>
<accession>A0ABS4Q1J9</accession>
<gene>
    <name evidence="2" type="ORF">JOM49_007076</name>
</gene>
<dbReference type="RefSeq" id="WP_209668420.1">
    <property type="nucleotide sequence ID" value="NZ_JAGGMS010000001.1"/>
</dbReference>
<sequence>MSLSAARPVALGLTELASASRSPGVSRQHNARIAGPESLDSYHEGDQTLSYRDPALLRWLANRMHRVVVNWPTWS</sequence>